<comment type="caution">
    <text evidence="2">The sequence shown here is derived from an EMBL/GenBank/DDBJ whole genome shotgun (WGS) entry which is preliminary data.</text>
</comment>
<keyword evidence="1" id="KW-0812">Transmembrane</keyword>
<organism evidence="2 3">
    <name type="scientific">Heliobacterium mobile</name>
    <name type="common">Heliobacillus mobilis</name>
    <dbReference type="NCBI Taxonomy" id="28064"/>
    <lineage>
        <taxon>Bacteria</taxon>
        <taxon>Bacillati</taxon>
        <taxon>Bacillota</taxon>
        <taxon>Clostridia</taxon>
        <taxon>Eubacteriales</taxon>
        <taxon>Heliobacteriaceae</taxon>
        <taxon>Heliobacterium</taxon>
    </lineage>
</organism>
<dbReference type="EMBL" id="WNKU01000003">
    <property type="protein sequence ID" value="MTV48244.1"/>
    <property type="molecule type" value="Genomic_DNA"/>
</dbReference>
<keyword evidence="1" id="KW-1133">Transmembrane helix</keyword>
<evidence type="ECO:0000256" key="1">
    <source>
        <dbReference type="SAM" id="Phobius"/>
    </source>
</evidence>
<dbReference type="OrthoDB" id="2083659at2"/>
<evidence type="ECO:0000313" key="3">
    <source>
        <dbReference type="Proteomes" id="UP000430670"/>
    </source>
</evidence>
<feature type="transmembrane region" description="Helical" evidence="1">
    <location>
        <begin position="47"/>
        <end position="69"/>
    </location>
</feature>
<dbReference type="Pfam" id="PF14387">
    <property type="entry name" value="DUF4418"/>
    <property type="match status" value="1"/>
</dbReference>
<keyword evidence="1" id="KW-0472">Membrane</keyword>
<feature type="transmembrane region" description="Helical" evidence="1">
    <location>
        <begin position="81"/>
        <end position="105"/>
    </location>
</feature>
<name>A0A6I3SHA8_HELMO</name>
<protein>
    <submittedName>
        <fullName evidence="2">DUF4418 family protein</fullName>
    </submittedName>
</protein>
<dbReference type="InterPro" id="IPR025531">
    <property type="entry name" value="DUF4418"/>
</dbReference>
<evidence type="ECO:0000313" key="2">
    <source>
        <dbReference type="EMBL" id="MTV48244.1"/>
    </source>
</evidence>
<accession>A0A6I3SHA8</accession>
<reference evidence="2 3" key="1">
    <citation type="submission" date="2019-11" db="EMBL/GenBank/DDBJ databases">
        <title>Whole-genome sequence of a the green, strictly anaerobic photosynthetic bacterium Heliobacillus mobilis DSM 6151.</title>
        <authorList>
            <person name="Kyndt J.A."/>
            <person name="Meyer T.E."/>
        </authorList>
    </citation>
    <scope>NUCLEOTIDE SEQUENCE [LARGE SCALE GENOMIC DNA]</scope>
    <source>
        <strain evidence="2 3">DSM 6151</strain>
    </source>
</reference>
<gene>
    <name evidence="2" type="ORF">GJ688_04500</name>
</gene>
<dbReference type="RefSeq" id="WP_155475349.1">
    <property type="nucleotide sequence ID" value="NZ_WNKU01000003.1"/>
</dbReference>
<proteinExistence type="predicted"/>
<dbReference type="AlphaFoldDB" id="A0A6I3SHA8"/>
<dbReference type="Proteomes" id="UP000430670">
    <property type="component" value="Unassembled WGS sequence"/>
</dbReference>
<feature type="transmembrane region" description="Helical" evidence="1">
    <location>
        <begin position="111"/>
        <end position="133"/>
    </location>
</feature>
<keyword evidence="3" id="KW-1185">Reference proteome</keyword>
<sequence length="152" mass="16770">MEKRWKVLSYTSILLSVALLVTPKILPICRDLMITQSGSAVPMRCHYAYQAEFLVSLLALLISGSLLVVKGLEGRRTTSLFLVFTGLLASLIPQKWIIGICGNAAMDCHHAIHWMYGWAGLLILTGFTLAWLAGRTDEPISNHNSSSFGEHL</sequence>